<feature type="region of interest" description="Disordered" evidence="2">
    <location>
        <begin position="905"/>
        <end position="942"/>
    </location>
</feature>
<dbReference type="OrthoDB" id="6022054at2759"/>
<feature type="compositionally biased region" description="Basic and acidic residues" evidence="2">
    <location>
        <begin position="1034"/>
        <end position="1051"/>
    </location>
</feature>
<feature type="coiled-coil region" evidence="1">
    <location>
        <begin position="699"/>
        <end position="802"/>
    </location>
</feature>
<dbReference type="GO" id="GO:0051726">
    <property type="term" value="P:regulation of cell cycle"/>
    <property type="evidence" value="ECO:0007669"/>
    <property type="project" value="TreeGrafter"/>
</dbReference>
<keyword evidence="4" id="KW-1185">Reference proteome</keyword>
<feature type="coiled-coil region" evidence="1">
    <location>
        <begin position="639"/>
        <end position="666"/>
    </location>
</feature>
<gene>
    <name evidence="3" type="ORF">GTA08_BOTSDO04527</name>
</gene>
<reference evidence="3" key="1">
    <citation type="submission" date="2020-04" db="EMBL/GenBank/DDBJ databases">
        <title>Genome Assembly and Annotation of Botryosphaeria dothidea sdau 11-99, a Latent Pathogen of Apple Fruit Ring Rot in China.</title>
        <authorList>
            <person name="Yu C."/>
            <person name="Diao Y."/>
            <person name="Lu Q."/>
            <person name="Zhao J."/>
            <person name="Cui S."/>
            <person name="Peng C."/>
            <person name="He B."/>
            <person name="Liu H."/>
        </authorList>
    </citation>
    <scope>NUCLEOTIDE SEQUENCE [LARGE SCALE GENOMIC DNA]</scope>
    <source>
        <strain evidence="3">Sdau11-99</strain>
    </source>
</reference>
<dbReference type="AlphaFoldDB" id="A0A8H4IUM7"/>
<organism evidence="3 4">
    <name type="scientific">Botryosphaeria dothidea</name>
    <dbReference type="NCBI Taxonomy" id="55169"/>
    <lineage>
        <taxon>Eukaryota</taxon>
        <taxon>Fungi</taxon>
        <taxon>Dikarya</taxon>
        <taxon>Ascomycota</taxon>
        <taxon>Pezizomycotina</taxon>
        <taxon>Dothideomycetes</taxon>
        <taxon>Dothideomycetes incertae sedis</taxon>
        <taxon>Botryosphaeriales</taxon>
        <taxon>Botryosphaeriaceae</taxon>
        <taxon>Botryosphaeria</taxon>
    </lineage>
</organism>
<protein>
    <submittedName>
        <fullName evidence="3">Hamartin</fullName>
    </submittedName>
</protein>
<feature type="compositionally biased region" description="Polar residues" evidence="2">
    <location>
        <begin position="534"/>
        <end position="545"/>
    </location>
</feature>
<sequence>MAAGSVKDAVKALESAFAGPTVAYPLPEELQQTIETFLEKHYDIDDQDSQRLHEELLQTYNNHVQDEPVKRSAFLCVLRQLRPAIRGDARLSQWWNLVIRPVIDGIGHKRDEIEDAREFVLGVLAFEPDGDNNAEQAQAAASYTQKLLDCYLRRTRMPTGEDDVITPEDEYVAREIESLLVLYGRRKPKELLLALNSLFVQAKHRAQALSLLSTFVRVQPPHLYLVSETPLIENLEKCMMIDKSATVVEMALTVLIMFIPHITSGLVSHVPKLFLIYSRVLCWDQVAAPPPDEKQRVEADALSGDTEEDFSDDDGSDPNWEKLEHAFDHPETSAPGALYYFTFLYGLFPLNLMSYVRKPRKFLKSINYLGADDLVLDPEAIRRRTEPFRQVHLLHPNFFNMTAEEEMSESRWLKSDPADVVTDCMSLCMAVSASLEDPGPPPTAKLPEIPQAATARPAHVSLVPTEDIPGGFLDDEGTLANSATSPTDGKPNSSWRNTQSTTLTSPSSKESVNLRKHSPRPGSPTVRPRDANPDSPTLPGTSISPNAEKEQRQLLEPSATIPVFPSPRLEVFAQTLSSSQYPLSPTHARLAQNLATLQREVMLLRNDLNFERYLKNQHLSHIGQLQRKHIKEATVEAETQNLINTNRTLKAKLQKANELYAQLKKETMTGRNQSKKWEGELGSKLKTFRDEQKQWHSEEELLRTKLAKVEKDCERLRRLVVEAEARELNSKQSLKSTEMELEEMAALRQEINTLQARLREAELKELDFEQAKEEQELLRNELKLANLKLDSQEAERSRLARAYDRKFAEMESRQPVDIDTKPNPGQLPASVQQMIDSALAASHSKFNQLRKTHNRLLHRFTELEMKCQALEAELSYARGRSNGNGHGSHEAHSPIEEHLSSAFFRKPSTAGSGSVASSRGASFANRFGPRSYTEPMRTELRSDDEFEDDYGEIQYQASSFSGYGGRPFTAHPERSESLPSRTLHPIDTASPVHEPNSPTDTIHAPRFHAFNATEPLGSSDGRSTFSANTNGSGSDKDNRAAKITPKSEIRVYGRGGAQNVGKKKASDKKEQQPPKSGTGGFRGFKGLMSQN</sequence>
<accession>A0A8H4IUM7</accession>
<dbReference type="Proteomes" id="UP000572817">
    <property type="component" value="Unassembled WGS sequence"/>
</dbReference>
<evidence type="ECO:0000256" key="2">
    <source>
        <dbReference type="SAM" id="MobiDB-lite"/>
    </source>
</evidence>
<dbReference type="InterPro" id="IPR007483">
    <property type="entry name" value="Hamartin"/>
</dbReference>
<evidence type="ECO:0000313" key="3">
    <source>
        <dbReference type="EMBL" id="KAF4307577.1"/>
    </source>
</evidence>
<name>A0A8H4IUM7_9PEZI</name>
<comment type="caution">
    <text evidence="3">The sequence shown here is derived from an EMBL/GenBank/DDBJ whole genome shotgun (WGS) entry which is preliminary data.</text>
</comment>
<dbReference type="GO" id="GO:0033596">
    <property type="term" value="C:TSC1-TSC2 complex"/>
    <property type="evidence" value="ECO:0007669"/>
    <property type="project" value="TreeGrafter"/>
</dbReference>
<keyword evidence="1" id="KW-0175">Coiled coil</keyword>
<feature type="region of interest" description="Disordered" evidence="2">
    <location>
        <begin position="292"/>
        <end position="315"/>
    </location>
</feature>
<dbReference type="PANTHER" id="PTHR15154:SF2">
    <property type="entry name" value="HAMARTIN"/>
    <property type="match status" value="1"/>
</dbReference>
<dbReference type="InterPro" id="IPR016024">
    <property type="entry name" value="ARM-type_fold"/>
</dbReference>
<dbReference type="Pfam" id="PF04388">
    <property type="entry name" value="Hamartin"/>
    <property type="match status" value="1"/>
</dbReference>
<feature type="compositionally biased region" description="Polar residues" evidence="2">
    <location>
        <begin position="479"/>
        <end position="511"/>
    </location>
</feature>
<evidence type="ECO:0000313" key="4">
    <source>
        <dbReference type="Proteomes" id="UP000572817"/>
    </source>
</evidence>
<dbReference type="SUPFAM" id="SSF48371">
    <property type="entry name" value="ARM repeat"/>
    <property type="match status" value="1"/>
</dbReference>
<feature type="compositionally biased region" description="Polar residues" evidence="2">
    <location>
        <begin position="1020"/>
        <end position="1033"/>
    </location>
</feature>
<dbReference type="PANTHER" id="PTHR15154">
    <property type="entry name" value="HAMARTIN"/>
    <property type="match status" value="1"/>
</dbReference>
<feature type="region of interest" description="Disordered" evidence="2">
    <location>
        <begin position="463"/>
        <end position="552"/>
    </location>
</feature>
<proteinExistence type="predicted"/>
<dbReference type="GO" id="GO:0032007">
    <property type="term" value="P:negative regulation of TOR signaling"/>
    <property type="evidence" value="ECO:0007669"/>
    <property type="project" value="TreeGrafter"/>
</dbReference>
<dbReference type="EMBL" id="WWBZ02000022">
    <property type="protein sequence ID" value="KAF4307577.1"/>
    <property type="molecule type" value="Genomic_DNA"/>
</dbReference>
<evidence type="ECO:0000256" key="1">
    <source>
        <dbReference type="SAM" id="Coils"/>
    </source>
</evidence>
<feature type="compositionally biased region" description="Low complexity" evidence="2">
    <location>
        <begin position="908"/>
        <end position="922"/>
    </location>
</feature>
<feature type="region of interest" description="Disordered" evidence="2">
    <location>
        <begin position="959"/>
        <end position="1091"/>
    </location>
</feature>
<feature type="compositionally biased region" description="Acidic residues" evidence="2">
    <location>
        <begin position="305"/>
        <end position="315"/>
    </location>
</feature>